<organism evidence="1 2">
    <name type="scientific">Phlebiopsis gigantea (strain 11061_1 CR5-6)</name>
    <name type="common">White-rot fungus</name>
    <name type="synonym">Peniophora gigantea</name>
    <dbReference type="NCBI Taxonomy" id="745531"/>
    <lineage>
        <taxon>Eukaryota</taxon>
        <taxon>Fungi</taxon>
        <taxon>Dikarya</taxon>
        <taxon>Basidiomycota</taxon>
        <taxon>Agaricomycotina</taxon>
        <taxon>Agaricomycetes</taxon>
        <taxon>Polyporales</taxon>
        <taxon>Phanerochaetaceae</taxon>
        <taxon>Phlebiopsis</taxon>
    </lineage>
</organism>
<dbReference type="Proteomes" id="UP000053257">
    <property type="component" value="Unassembled WGS sequence"/>
</dbReference>
<dbReference type="HOGENOM" id="CLU_1261942_0_0_1"/>
<evidence type="ECO:0000313" key="1">
    <source>
        <dbReference type="EMBL" id="KIP03809.1"/>
    </source>
</evidence>
<dbReference type="EMBL" id="KN840599">
    <property type="protein sequence ID" value="KIP03809.1"/>
    <property type="molecule type" value="Genomic_DNA"/>
</dbReference>
<protein>
    <submittedName>
        <fullName evidence="1">Uncharacterized protein</fullName>
    </submittedName>
</protein>
<evidence type="ECO:0000313" key="2">
    <source>
        <dbReference type="Proteomes" id="UP000053257"/>
    </source>
</evidence>
<reference evidence="1 2" key="1">
    <citation type="journal article" date="2014" name="PLoS Genet.">
        <title>Analysis of the Phlebiopsis gigantea genome, transcriptome and secretome provides insight into its pioneer colonization strategies of wood.</title>
        <authorList>
            <person name="Hori C."/>
            <person name="Ishida T."/>
            <person name="Igarashi K."/>
            <person name="Samejima M."/>
            <person name="Suzuki H."/>
            <person name="Master E."/>
            <person name="Ferreira P."/>
            <person name="Ruiz-Duenas F.J."/>
            <person name="Held B."/>
            <person name="Canessa P."/>
            <person name="Larrondo L.F."/>
            <person name="Schmoll M."/>
            <person name="Druzhinina I.S."/>
            <person name="Kubicek C.P."/>
            <person name="Gaskell J.A."/>
            <person name="Kersten P."/>
            <person name="St John F."/>
            <person name="Glasner J."/>
            <person name="Sabat G."/>
            <person name="Splinter BonDurant S."/>
            <person name="Syed K."/>
            <person name="Yadav J."/>
            <person name="Mgbeahuruike A.C."/>
            <person name="Kovalchuk A."/>
            <person name="Asiegbu F.O."/>
            <person name="Lackner G."/>
            <person name="Hoffmeister D."/>
            <person name="Rencoret J."/>
            <person name="Gutierrez A."/>
            <person name="Sun H."/>
            <person name="Lindquist E."/>
            <person name="Barry K."/>
            <person name="Riley R."/>
            <person name="Grigoriev I.V."/>
            <person name="Henrissat B."/>
            <person name="Kues U."/>
            <person name="Berka R.M."/>
            <person name="Martinez A.T."/>
            <person name="Covert S.F."/>
            <person name="Blanchette R.A."/>
            <person name="Cullen D."/>
        </authorList>
    </citation>
    <scope>NUCLEOTIDE SEQUENCE [LARGE SCALE GENOMIC DNA]</scope>
    <source>
        <strain evidence="1 2">11061_1 CR5-6</strain>
    </source>
</reference>
<gene>
    <name evidence="1" type="ORF">PHLGIDRAFT_223846</name>
</gene>
<keyword evidence="2" id="KW-1185">Reference proteome</keyword>
<sequence length="219" mass="24540">MQDACKEWADWDHRSAILETDVDQGCFTPTSIFGNISFNNKFRARYFQKLMQGVDMDIGAVAFLRTPVASDAPAWTRADLLNKHPIAMLSDVESRTGVTVRDVILRLGQCLHNEFSVPDLSERLSMISNAPREGIFPSTWSVADVLAAVPNVGNLFQLVNWAGLQYEENDGMYRWFSCDFEYKPLPASVETHLRQYDPDATFSSKSGRAHINAGVQTDA</sequence>
<proteinExistence type="predicted"/>
<dbReference type="AlphaFoldDB" id="A0A0C3NGH0"/>
<accession>A0A0C3NGH0</accession>
<name>A0A0C3NGH0_PHLG1</name>